<dbReference type="Gene3D" id="3.30.1150.10">
    <property type="match status" value="1"/>
</dbReference>
<comment type="subcellular location">
    <subcellularLocation>
        <location evidence="1">Membrane</location>
        <topology evidence="1">Single-pass membrane protein</topology>
    </subcellularLocation>
</comment>
<evidence type="ECO:0000313" key="7">
    <source>
        <dbReference type="EMBL" id="RJG54324.1"/>
    </source>
</evidence>
<dbReference type="OrthoDB" id="1685233at2"/>
<keyword evidence="8" id="KW-1185">Reference proteome</keyword>
<evidence type="ECO:0000256" key="4">
    <source>
        <dbReference type="ARBA" id="ARBA00023136"/>
    </source>
</evidence>
<feature type="compositionally biased region" description="Basic and acidic residues" evidence="5">
    <location>
        <begin position="87"/>
        <end position="98"/>
    </location>
</feature>
<keyword evidence="3" id="KW-1133">Transmembrane helix</keyword>
<dbReference type="Proteomes" id="UP000283469">
    <property type="component" value="Unassembled WGS sequence"/>
</dbReference>
<keyword evidence="2" id="KW-0812">Transmembrane</keyword>
<evidence type="ECO:0000313" key="8">
    <source>
        <dbReference type="Proteomes" id="UP000283469"/>
    </source>
</evidence>
<evidence type="ECO:0000256" key="5">
    <source>
        <dbReference type="SAM" id="MobiDB-lite"/>
    </source>
</evidence>
<proteinExistence type="predicted"/>
<gene>
    <name evidence="7" type="ORF">D0Z70_12475</name>
</gene>
<dbReference type="SUPFAM" id="SSF74653">
    <property type="entry name" value="TolA/TonB C-terminal domain"/>
    <property type="match status" value="1"/>
</dbReference>
<sequence length="240" mass="25505">MRMSMMQAAIGHGRIAGAGERPVPSGYRSGNGSPVGIGGAIAVHALVIGAWLLIPKEVIDTVFTPPPFETYPVEADKTPPPEPVEPTIEKPIKTRPTEQRPTATDPIVPGAQGDPVLTGGTGAGDGIDPGPTIIQPPADPPRTPVLVDAGIDPRALLQFQPDYPGAMIRQGLEGAVTVRVTINAEGRVTDIARISATDESFWIATQRHALRKWRFRPATRDGVPVATTKPLTVRFTLTDR</sequence>
<accession>A0A418YRL7</accession>
<evidence type="ECO:0000256" key="2">
    <source>
        <dbReference type="ARBA" id="ARBA00022692"/>
    </source>
</evidence>
<evidence type="ECO:0000256" key="3">
    <source>
        <dbReference type="ARBA" id="ARBA00022989"/>
    </source>
</evidence>
<protein>
    <submittedName>
        <fullName evidence="7">Energy transducer TonB</fullName>
    </submittedName>
</protein>
<dbReference type="InterPro" id="IPR006260">
    <property type="entry name" value="TonB/TolA_C"/>
</dbReference>
<feature type="region of interest" description="Disordered" evidence="5">
    <location>
        <begin position="71"/>
        <end position="139"/>
    </location>
</feature>
<dbReference type="RefSeq" id="WP_119746886.1">
    <property type="nucleotide sequence ID" value="NZ_QVRA01000010.1"/>
</dbReference>
<dbReference type="GO" id="GO:0055085">
    <property type="term" value="P:transmembrane transport"/>
    <property type="evidence" value="ECO:0007669"/>
    <property type="project" value="InterPro"/>
</dbReference>
<dbReference type="NCBIfam" id="TIGR01352">
    <property type="entry name" value="tonB_Cterm"/>
    <property type="match status" value="1"/>
</dbReference>
<dbReference type="PROSITE" id="PS52015">
    <property type="entry name" value="TONB_CTD"/>
    <property type="match status" value="1"/>
</dbReference>
<dbReference type="AlphaFoldDB" id="A0A418YRL7"/>
<evidence type="ECO:0000259" key="6">
    <source>
        <dbReference type="PROSITE" id="PS52015"/>
    </source>
</evidence>
<dbReference type="InterPro" id="IPR037682">
    <property type="entry name" value="TonB_C"/>
</dbReference>
<reference evidence="7 8" key="1">
    <citation type="submission" date="2018-08" db="EMBL/GenBank/DDBJ databases">
        <title>Sphingobium sp. EO9.</title>
        <authorList>
            <person name="Park Y."/>
            <person name="Kim K.H."/>
            <person name="Jeon C.O."/>
        </authorList>
    </citation>
    <scope>NUCLEOTIDE SEQUENCE [LARGE SCALE GENOMIC DNA]</scope>
    <source>
        <strain evidence="7 8">EO9</strain>
    </source>
</reference>
<dbReference type="GO" id="GO:0016020">
    <property type="term" value="C:membrane"/>
    <property type="evidence" value="ECO:0007669"/>
    <property type="project" value="UniProtKB-SubCell"/>
</dbReference>
<feature type="domain" description="TonB C-terminal" evidence="6">
    <location>
        <begin position="148"/>
        <end position="240"/>
    </location>
</feature>
<evidence type="ECO:0000256" key="1">
    <source>
        <dbReference type="ARBA" id="ARBA00004167"/>
    </source>
</evidence>
<name>A0A418YRL7_9SPHN</name>
<comment type="caution">
    <text evidence="7">The sequence shown here is derived from an EMBL/GenBank/DDBJ whole genome shotgun (WGS) entry which is preliminary data.</text>
</comment>
<dbReference type="Pfam" id="PF03544">
    <property type="entry name" value="TonB_C"/>
    <property type="match status" value="1"/>
</dbReference>
<organism evidence="7 8">
    <name type="scientific">Sphingobium terrigena</name>
    <dbReference type="NCBI Taxonomy" id="2304063"/>
    <lineage>
        <taxon>Bacteria</taxon>
        <taxon>Pseudomonadati</taxon>
        <taxon>Pseudomonadota</taxon>
        <taxon>Alphaproteobacteria</taxon>
        <taxon>Sphingomonadales</taxon>
        <taxon>Sphingomonadaceae</taxon>
        <taxon>Sphingobium</taxon>
    </lineage>
</organism>
<dbReference type="EMBL" id="QVRA01000010">
    <property type="protein sequence ID" value="RJG54324.1"/>
    <property type="molecule type" value="Genomic_DNA"/>
</dbReference>
<keyword evidence="4" id="KW-0472">Membrane</keyword>